<dbReference type="CDD" id="cd05471">
    <property type="entry name" value="pepsin_like"/>
    <property type="match status" value="1"/>
</dbReference>
<evidence type="ECO:0000256" key="7">
    <source>
        <dbReference type="SAM" id="MobiDB-lite"/>
    </source>
</evidence>
<dbReference type="InterPro" id="IPR033121">
    <property type="entry name" value="PEPTIDASE_A1"/>
</dbReference>
<keyword evidence="2 8" id="KW-0732">Signal</keyword>
<evidence type="ECO:0000256" key="8">
    <source>
        <dbReference type="SAM" id="SignalP"/>
    </source>
</evidence>
<sequence>MLIKMWAFALVSVVIATTSSAASTTVSTSSSSSNNVGTSKTYPLKASQKISKRELAIRSATFAPIDTFLVGGKLAVDPDSNITIPGNEGTTLVEQDGHDISYYIEVELGTSDKDSKNKSVFNLVVDTGSFYTWVYGTNCDSNECSAHTRFDPNESMTAETANQNFSIAYTSGTVEGVITKDIFSFAGFQSPQQFGLASVVDSSFANFPIDGILGLPAKDKSPKEFQGIVSTLYSQKLISKPIFGINLGRGSDSQDEGSLSIGGIDKSKYTGDITYIPLQTGDSSLFWEIPVGGVFIEGYPIEFEDSRTAIVDTGTTLLIMPPKDALKIHGYISGTRTDGSNFVIPCDTSLELELEFNGQKFSISPEDYVGVAYSKADDNDKESTPLCISNIQGMQFDNNRWILGDVFLKNVYSVYDMEEHQVGFGKKATSETKETAPDSFVYAMPNDKNSNKDSTASSSSNNSSSKSGASTSSVSGTPDSTSDNDQNNDGQTNDSNNNAQSGAAAATAAVSDQSSPQASTSGSILSPLASSSAGTNGAAVAAKSSASHNSPLFFFNSMLFCFLILFTSF</sequence>
<feature type="active site" evidence="4">
    <location>
        <position position="126"/>
    </location>
</feature>
<dbReference type="PANTHER" id="PTHR47966">
    <property type="entry name" value="BETA-SITE APP-CLEAVING ENZYME, ISOFORM A-RELATED"/>
    <property type="match status" value="1"/>
</dbReference>
<dbReference type="PRINTS" id="PR00792">
    <property type="entry name" value="PEPSIN"/>
</dbReference>
<feature type="compositionally biased region" description="Low complexity" evidence="7">
    <location>
        <begin position="446"/>
        <end position="524"/>
    </location>
</feature>
<dbReference type="PROSITE" id="PS00141">
    <property type="entry name" value="ASP_PROTEASE"/>
    <property type="match status" value="1"/>
</dbReference>
<feature type="disulfide bond" evidence="5">
    <location>
        <begin position="139"/>
        <end position="144"/>
    </location>
</feature>
<dbReference type="STRING" id="1173061.A0A0J9XEH7"/>
<feature type="disulfide bond" evidence="5">
    <location>
        <begin position="346"/>
        <end position="387"/>
    </location>
</feature>
<feature type="domain" description="Peptidase A1" evidence="9">
    <location>
        <begin position="102"/>
        <end position="425"/>
    </location>
</feature>
<keyword evidence="6 10" id="KW-0645">Protease</keyword>
<dbReference type="InterPro" id="IPR021109">
    <property type="entry name" value="Peptidase_aspartic_dom_sf"/>
</dbReference>
<feature type="region of interest" description="Disordered" evidence="7">
    <location>
        <begin position="424"/>
        <end position="524"/>
    </location>
</feature>
<dbReference type="GO" id="GO:0006508">
    <property type="term" value="P:proteolysis"/>
    <property type="evidence" value="ECO:0007669"/>
    <property type="project" value="UniProtKB-KW"/>
</dbReference>
<dbReference type="InterPro" id="IPR001461">
    <property type="entry name" value="Aspartic_peptidase_A1"/>
</dbReference>
<name>A0A0J9XEH7_GEOCN</name>
<evidence type="ECO:0000313" key="10">
    <source>
        <dbReference type="EMBL" id="CDO55924.1"/>
    </source>
</evidence>
<evidence type="ECO:0000259" key="9">
    <source>
        <dbReference type="PROSITE" id="PS51767"/>
    </source>
</evidence>
<evidence type="ECO:0000256" key="6">
    <source>
        <dbReference type="RuleBase" id="RU000454"/>
    </source>
</evidence>
<dbReference type="Proteomes" id="UP000242525">
    <property type="component" value="Unassembled WGS sequence"/>
</dbReference>
<keyword evidence="5" id="KW-1015">Disulfide bond</keyword>
<evidence type="ECO:0000256" key="3">
    <source>
        <dbReference type="ARBA" id="ARBA00022750"/>
    </source>
</evidence>
<comment type="similarity">
    <text evidence="1 6">Belongs to the peptidase A1 family.</text>
</comment>
<dbReference type="SUPFAM" id="SSF50630">
    <property type="entry name" value="Acid proteases"/>
    <property type="match status" value="1"/>
</dbReference>
<reference evidence="10" key="1">
    <citation type="submission" date="2014-03" db="EMBL/GenBank/DDBJ databases">
        <authorList>
            <person name="Casaregola S."/>
        </authorList>
    </citation>
    <scope>NUCLEOTIDE SEQUENCE [LARGE SCALE GENOMIC DNA]</scope>
    <source>
        <strain evidence="10">CLIB 918</strain>
    </source>
</reference>
<dbReference type="InterPro" id="IPR034164">
    <property type="entry name" value="Pepsin-like_dom"/>
</dbReference>
<evidence type="ECO:0000313" key="11">
    <source>
        <dbReference type="Proteomes" id="UP000242525"/>
    </source>
</evidence>
<dbReference type="PROSITE" id="PS51767">
    <property type="entry name" value="PEPTIDASE_A1"/>
    <property type="match status" value="1"/>
</dbReference>
<dbReference type="OrthoDB" id="28208at2759"/>
<dbReference type="Gene3D" id="2.40.70.10">
    <property type="entry name" value="Acid Proteases"/>
    <property type="match status" value="2"/>
</dbReference>
<keyword evidence="11" id="KW-1185">Reference proteome</keyword>
<gene>
    <name evidence="10" type="ORF">BN980_GECA13s00285g</name>
</gene>
<feature type="active site" evidence="4">
    <location>
        <position position="312"/>
    </location>
</feature>
<keyword evidence="3 6" id="KW-0064">Aspartyl protease</keyword>
<feature type="chain" id="PRO_5005325750" evidence="8">
    <location>
        <begin position="22"/>
        <end position="569"/>
    </location>
</feature>
<feature type="signal peptide" evidence="8">
    <location>
        <begin position="1"/>
        <end position="21"/>
    </location>
</feature>
<dbReference type="GO" id="GO:0004190">
    <property type="term" value="F:aspartic-type endopeptidase activity"/>
    <property type="evidence" value="ECO:0007669"/>
    <property type="project" value="UniProtKB-KW"/>
</dbReference>
<accession>A0A0J9XEH7</accession>
<dbReference type="Pfam" id="PF00026">
    <property type="entry name" value="Asp"/>
    <property type="match status" value="1"/>
</dbReference>
<evidence type="ECO:0000256" key="4">
    <source>
        <dbReference type="PIRSR" id="PIRSR601461-1"/>
    </source>
</evidence>
<evidence type="ECO:0000256" key="5">
    <source>
        <dbReference type="PIRSR" id="PIRSR601461-2"/>
    </source>
</evidence>
<comment type="caution">
    <text evidence="10">The sequence shown here is derived from an EMBL/GenBank/DDBJ whole genome shotgun (WGS) entry which is preliminary data.</text>
</comment>
<organism evidence="10 11">
    <name type="scientific">Geotrichum candidum</name>
    <name type="common">Oospora lactis</name>
    <name type="synonym">Dipodascus geotrichum</name>
    <dbReference type="NCBI Taxonomy" id="1173061"/>
    <lineage>
        <taxon>Eukaryota</taxon>
        <taxon>Fungi</taxon>
        <taxon>Dikarya</taxon>
        <taxon>Ascomycota</taxon>
        <taxon>Saccharomycotina</taxon>
        <taxon>Dipodascomycetes</taxon>
        <taxon>Dipodascales</taxon>
        <taxon>Dipodascaceae</taxon>
        <taxon>Geotrichum</taxon>
    </lineage>
</organism>
<keyword evidence="6" id="KW-0378">Hydrolase</keyword>
<protein>
    <submittedName>
        <fullName evidence="10">Similar to Saccharomyces cerevisiae YPL154C PEP4 Vacuolar aspartyl protease (Proteinase A)</fullName>
    </submittedName>
</protein>
<evidence type="ECO:0000256" key="1">
    <source>
        <dbReference type="ARBA" id="ARBA00007447"/>
    </source>
</evidence>
<dbReference type="AlphaFoldDB" id="A0A0J9XEH7"/>
<dbReference type="PANTHER" id="PTHR47966:SF75">
    <property type="entry name" value="ENDOPEPTIDASE (CTSD), PUTATIVE (AFU_ORTHOLOGUE AFUA_4G07040)-RELATED"/>
    <property type="match status" value="1"/>
</dbReference>
<proteinExistence type="inferred from homology"/>
<dbReference type="EMBL" id="CCBN010000013">
    <property type="protein sequence ID" value="CDO55924.1"/>
    <property type="molecule type" value="Genomic_DNA"/>
</dbReference>
<evidence type="ECO:0000256" key="2">
    <source>
        <dbReference type="ARBA" id="ARBA00022729"/>
    </source>
</evidence>
<dbReference type="InterPro" id="IPR001969">
    <property type="entry name" value="Aspartic_peptidase_AS"/>
</dbReference>